<evidence type="ECO:0000256" key="1">
    <source>
        <dbReference type="SAM" id="MobiDB-lite"/>
    </source>
</evidence>
<name>A0ABP0MFS4_9DINO</name>
<dbReference type="EMBL" id="CAXAMM010021657">
    <property type="protein sequence ID" value="CAK9050339.1"/>
    <property type="molecule type" value="Genomic_DNA"/>
</dbReference>
<proteinExistence type="predicted"/>
<feature type="compositionally biased region" description="Basic and acidic residues" evidence="1">
    <location>
        <begin position="273"/>
        <end position="292"/>
    </location>
</feature>
<keyword evidence="3" id="KW-1185">Reference proteome</keyword>
<evidence type="ECO:0000313" key="2">
    <source>
        <dbReference type="EMBL" id="CAK9050339.1"/>
    </source>
</evidence>
<feature type="compositionally biased region" description="Polar residues" evidence="1">
    <location>
        <begin position="234"/>
        <end position="243"/>
    </location>
</feature>
<evidence type="ECO:0008006" key="4">
    <source>
        <dbReference type="Google" id="ProtNLM"/>
    </source>
</evidence>
<evidence type="ECO:0000313" key="3">
    <source>
        <dbReference type="Proteomes" id="UP001642464"/>
    </source>
</evidence>
<dbReference type="Proteomes" id="UP001642464">
    <property type="component" value="Unassembled WGS sequence"/>
</dbReference>
<reference evidence="2 3" key="1">
    <citation type="submission" date="2024-02" db="EMBL/GenBank/DDBJ databases">
        <authorList>
            <person name="Chen Y."/>
            <person name="Shah S."/>
            <person name="Dougan E. K."/>
            <person name="Thang M."/>
            <person name="Chan C."/>
        </authorList>
    </citation>
    <scope>NUCLEOTIDE SEQUENCE [LARGE SCALE GENOMIC DNA]</scope>
</reference>
<gene>
    <name evidence="2" type="ORF">SCF082_LOCUS27770</name>
</gene>
<accession>A0ABP0MFS4</accession>
<feature type="region of interest" description="Disordered" evidence="1">
    <location>
        <begin position="1"/>
        <end position="26"/>
    </location>
</feature>
<comment type="caution">
    <text evidence="2">The sequence shown here is derived from an EMBL/GenBank/DDBJ whole genome shotgun (WGS) entry which is preliminary data.</text>
</comment>
<sequence>MASEPDRDGEDDLDQPPGHDVTVSRAKDKGHVCSTCYYVARGSFQGVKQHELRGAMDEHDTIKQKFAQLRKEKLTEKVLFPSRKGRHQRLDLQTLIQRAEEDYIDFQDVSTLVEIDEYVKTHCKSSNKPRTLTEKRKWCKDQGIKLIKHPKSGKDAIPILDRTVMLSGTRVSAAKVKQEVHDQKGEAKKSFARARQDFEVQTNTKADLDKALAEGKDDESDSSDSDSSSNSSSPTSMKLQSAGSEDAKPGSKAKQRKVSLGGEESTAGASPRTSEKEEQVEKNRDKNHERTEATLTACQKVRDLLVELTPDVVWRSLVRTTELERRLAKVAPTERDLRKISASGDKADRQQKARASHLQDEIQSLSETVNAMKLTFQMVRSSEPSTLIREVSSGQDLPKYVQQFAHKLFNTDVTVLIDFTHSIAKKLAEDFLFWKYIQMRDVTQCAFGLSHLVEMYTGDNKNDLVGHLLRVQQTAVQDLIFERLRAASSLEFCKSHVPETLRTTNFTDEKQWYPNPGKGPVDMTGYACNGGLSCSIMADLQRIFGCLDMVQSPVRDPQYIMTVAKNSTLFSSKVVMPMSAQGEWRGLWQKLLTFNKNMTTSASIIKDSQAFITNIDELVKTSELEEGSLEEVEKKLTSVADITKVKAQLQEMDMPAATEGVAPLQKAIDTLMEWARKVLCPDLDAVLAEVAEQASQMVPIQPGATTQQLSDAYSGKLPDVPEAIRKHIRLRCFLESKLNIGDQALTAAYTAFTEWIEKAIVFRDVNAAILEGEGDSDSANELLVKIMRHSEICLQIITGGFEAVKAAKPGPYVDKLKCALQSVMDMLKRLRTVCEGRAMVALVNGKMKNYKGLPESMHSVAHCLQVNWDKEIDSVKEEEVSDVQPFIAKFDMAEAACAAVVAPPLSDSIFDSVREKCKTYFQTFVKSCRLTMDQQGNAFYGPLHSFTEKYQELEAAVEAWTLKDVEWMFINDTTEEVKRDMEGLKVAAKQAMEFLKALDGIIKYEKICFHLTQL</sequence>
<feature type="region of interest" description="Disordered" evidence="1">
    <location>
        <begin position="212"/>
        <end position="293"/>
    </location>
</feature>
<organism evidence="2 3">
    <name type="scientific">Durusdinium trenchii</name>
    <dbReference type="NCBI Taxonomy" id="1381693"/>
    <lineage>
        <taxon>Eukaryota</taxon>
        <taxon>Sar</taxon>
        <taxon>Alveolata</taxon>
        <taxon>Dinophyceae</taxon>
        <taxon>Suessiales</taxon>
        <taxon>Symbiodiniaceae</taxon>
        <taxon>Durusdinium</taxon>
    </lineage>
</organism>
<protein>
    <recommendedName>
        <fullName evidence="4">Exocyst complex component Sec6</fullName>
    </recommendedName>
</protein>